<dbReference type="AlphaFoldDB" id="A0A8S1K772"/>
<dbReference type="EMBL" id="CAJJDM010000011">
    <property type="protein sequence ID" value="CAD8049645.1"/>
    <property type="molecule type" value="Genomic_DNA"/>
</dbReference>
<dbReference type="Pfam" id="PF03031">
    <property type="entry name" value="NIF"/>
    <property type="match status" value="1"/>
</dbReference>
<name>A0A8S1K772_PARPR</name>
<keyword evidence="1" id="KW-0653">Protein transport</keyword>
<evidence type="ECO:0000259" key="3">
    <source>
        <dbReference type="PROSITE" id="PS50969"/>
    </source>
</evidence>
<dbReference type="Proteomes" id="UP000688137">
    <property type="component" value="Unassembled WGS sequence"/>
</dbReference>
<feature type="region of interest" description="Disordered" evidence="2">
    <location>
        <begin position="1"/>
        <end position="27"/>
    </location>
</feature>
<keyword evidence="1" id="KW-0496">Mitochondrion</keyword>
<feature type="compositionally biased region" description="Polar residues" evidence="2">
    <location>
        <begin position="1"/>
        <end position="12"/>
    </location>
</feature>
<gene>
    <name evidence="4" type="ORF">PPRIM_AZ9-3.1.T0140093</name>
</gene>
<dbReference type="PANTHER" id="PTHR12210">
    <property type="entry name" value="DULLARD PROTEIN PHOSPHATASE"/>
    <property type="match status" value="1"/>
</dbReference>
<dbReference type="GO" id="GO:0015031">
    <property type="term" value="P:protein transport"/>
    <property type="evidence" value="ECO:0007669"/>
    <property type="project" value="UniProtKB-KW"/>
</dbReference>
<comment type="subcellular location">
    <subcellularLocation>
        <location evidence="1">Mitochondrion inner membrane</location>
        <topology evidence="1">Single-pass membrane protein</topology>
    </subcellularLocation>
</comment>
<dbReference type="GO" id="GO:0005744">
    <property type="term" value="C:TIM23 mitochondrial import inner membrane translocase complex"/>
    <property type="evidence" value="ECO:0007669"/>
    <property type="project" value="UniProtKB-UniRule"/>
</dbReference>
<keyword evidence="1" id="KW-0809">Transit peptide</keyword>
<feature type="domain" description="FCP1 homology" evidence="3">
    <location>
        <begin position="271"/>
        <end position="418"/>
    </location>
</feature>
<comment type="caution">
    <text evidence="4">The sequence shown here is derived from an EMBL/GenBank/DDBJ whole genome shotgun (WGS) entry which is preliminary data.</text>
</comment>
<evidence type="ECO:0000256" key="2">
    <source>
        <dbReference type="SAM" id="MobiDB-lite"/>
    </source>
</evidence>
<organism evidence="4 5">
    <name type="scientific">Paramecium primaurelia</name>
    <dbReference type="NCBI Taxonomy" id="5886"/>
    <lineage>
        <taxon>Eukaryota</taxon>
        <taxon>Sar</taxon>
        <taxon>Alveolata</taxon>
        <taxon>Ciliophora</taxon>
        <taxon>Intramacronucleata</taxon>
        <taxon>Oligohymenophorea</taxon>
        <taxon>Peniculida</taxon>
        <taxon>Parameciidae</taxon>
        <taxon>Paramecium</taxon>
    </lineage>
</organism>
<reference evidence="4" key="1">
    <citation type="submission" date="2021-01" db="EMBL/GenBank/DDBJ databases">
        <authorList>
            <consortium name="Genoscope - CEA"/>
            <person name="William W."/>
        </authorList>
    </citation>
    <scope>NUCLEOTIDE SEQUENCE</scope>
</reference>
<comment type="similarity">
    <text evidence="1">Belongs to the TIM50 family.</text>
</comment>
<evidence type="ECO:0000256" key="1">
    <source>
        <dbReference type="RuleBase" id="RU365079"/>
    </source>
</evidence>
<comment type="subunit">
    <text evidence="1">Component of the TIM23 complex.</text>
</comment>
<dbReference type="SMART" id="SM00577">
    <property type="entry name" value="CPDc"/>
    <property type="match status" value="1"/>
</dbReference>
<dbReference type="OMA" id="NNTIWMI"/>
<protein>
    <recommendedName>
        <fullName evidence="1">Mitochondrial import inner membrane translocase subunit TIM50</fullName>
    </recommendedName>
</protein>
<dbReference type="PROSITE" id="PS50969">
    <property type="entry name" value="FCP1"/>
    <property type="match status" value="1"/>
</dbReference>
<sequence>MNQLKAIQSSVDTQRKRNSSFKQEKSYYEQAKRRKSVYMEQMDDYSQNQILKNYKSFLPQIKKEHINSDGQDIQIILNHFKLYQQQNVKPINWNLFFTQIWDFIQKNGDIYDLYQELFKKLLFLQFQQLQKQIFEICYYEKILISLGYELQQDQLFNQFFCQFVQNYQSCLQELFSKGKFNKKQLQDVQQQIQMNNTIDYVNIDDLYERFQQGNNTIWMIHRKCKQTQQYKLNFKIIRRHFALWLHETRNLEIIKLLPKQLLTASHPFINAKLNQPILIIDLDETLVHFEQGSNKLMIRNGSNQFLQQMHKYYYIIIWTASLPRYAKWALKKIDQQIHQYIDLLLTREYCIPHEKGYYQKILSMLGQELSTLLIVENDYRSVIDSEKDYLHLIDSYLGQDDNVLSLLSNRLTDAYKYYQEGFSFQRAVKMTQMKQD</sequence>
<comment type="function">
    <text evidence="1">Essential component of the TIM23 complex, a complex that mediates the translocation of transit peptide-containing proteins across the mitochondrial inner membrane.</text>
</comment>
<proteinExistence type="inferred from homology"/>
<keyword evidence="1" id="KW-0813">Transport</keyword>
<evidence type="ECO:0000313" key="5">
    <source>
        <dbReference type="Proteomes" id="UP000688137"/>
    </source>
</evidence>
<keyword evidence="5" id="KW-1185">Reference proteome</keyword>
<dbReference type="InterPro" id="IPR050365">
    <property type="entry name" value="TIM50"/>
</dbReference>
<evidence type="ECO:0000313" key="4">
    <source>
        <dbReference type="EMBL" id="CAD8049645.1"/>
    </source>
</evidence>
<dbReference type="InterPro" id="IPR004274">
    <property type="entry name" value="FCP1_dom"/>
</dbReference>
<accession>A0A8S1K772</accession>
<keyword evidence="1" id="KW-0811">Translocation</keyword>